<evidence type="ECO:0000313" key="1">
    <source>
        <dbReference type="EMBL" id="PJB28039.1"/>
    </source>
</evidence>
<dbReference type="CDD" id="cd04647">
    <property type="entry name" value="LbH_MAT_like"/>
    <property type="match status" value="1"/>
</dbReference>
<gene>
    <name evidence="1" type="ORF">CO110_10690</name>
</gene>
<dbReference type="InterPro" id="IPR051159">
    <property type="entry name" value="Hexapeptide_acetyltransf"/>
</dbReference>
<name>A0A2M8AQR3_9BACT</name>
<dbReference type="PANTHER" id="PTHR23416">
    <property type="entry name" value="SIALIC ACID SYNTHASE-RELATED"/>
    <property type="match status" value="1"/>
</dbReference>
<proteinExistence type="predicted"/>
<comment type="caution">
    <text evidence="1">The sequence shown here is derived from an EMBL/GenBank/DDBJ whole genome shotgun (WGS) entry which is preliminary data.</text>
</comment>
<dbReference type="AlphaFoldDB" id="A0A2M8AQR3"/>
<dbReference type="InterPro" id="IPR011004">
    <property type="entry name" value="Trimer_LpxA-like_sf"/>
</dbReference>
<dbReference type="Pfam" id="PF00132">
    <property type="entry name" value="Hexapep"/>
    <property type="match status" value="1"/>
</dbReference>
<dbReference type="InterPro" id="IPR001451">
    <property type="entry name" value="Hexapep"/>
</dbReference>
<protein>
    <recommendedName>
        <fullName evidence="3">Acyltransferase</fullName>
    </recommendedName>
</protein>
<reference evidence="2" key="1">
    <citation type="submission" date="2017-09" db="EMBL/GenBank/DDBJ databases">
        <title>Depth-based differentiation of microbial function through sediment-hosted aquifers and enrichment of novel symbionts in the deep terrestrial subsurface.</title>
        <authorList>
            <person name="Probst A.J."/>
            <person name="Ladd B."/>
            <person name="Jarett J.K."/>
            <person name="Geller-Mcgrath D.E."/>
            <person name="Sieber C.M.K."/>
            <person name="Emerson J.B."/>
            <person name="Anantharaman K."/>
            <person name="Thomas B.C."/>
            <person name="Malmstrom R."/>
            <person name="Stieglmeier M."/>
            <person name="Klingl A."/>
            <person name="Woyke T."/>
            <person name="Ryan C.M."/>
            <person name="Banfield J.F."/>
        </authorList>
    </citation>
    <scope>NUCLEOTIDE SEQUENCE [LARGE SCALE GENOMIC DNA]</scope>
</reference>
<dbReference type="EMBL" id="PFUI01000278">
    <property type="protein sequence ID" value="PJB28039.1"/>
    <property type="molecule type" value="Genomic_DNA"/>
</dbReference>
<accession>A0A2M8AQR3</accession>
<evidence type="ECO:0000313" key="2">
    <source>
        <dbReference type="Proteomes" id="UP000231366"/>
    </source>
</evidence>
<evidence type="ECO:0008006" key="3">
    <source>
        <dbReference type="Google" id="ProtNLM"/>
    </source>
</evidence>
<dbReference type="Proteomes" id="UP000231366">
    <property type="component" value="Unassembled WGS sequence"/>
</dbReference>
<organism evidence="1 2">
    <name type="scientific">Candidatus Desantisbacteria bacterium CG_4_9_14_3_um_filter_40_11</name>
    <dbReference type="NCBI Taxonomy" id="1974546"/>
    <lineage>
        <taxon>Bacteria</taxon>
        <taxon>Candidatus Desantisiibacteriota</taxon>
    </lineage>
</organism>
<dbReference type="Gene3D" id="2.160.10.10">
    <property type="entry name" value="Hexapeptide repeat proteins"/>
    <property type="match status" value="1"/>
</dbReference>
<dbReference type="SUPFAM" id="SSF51161">
    <property type="entry name" value="Trimeric LpxA-like enzymes"/>
    <property type="match status" value="1"/>
</dbReference>
<sequence length="176" mass="18618">MPGATGIRLRHRYYTLQGAKLAKNVRLYEGVVIKGAANCIIEDGSILYAGTTLAIGSSGFFRMGKYSHFGARCYVLVGDGNIGVGNQTAIGPHTLLLAHSNSVNGDYPIVETVYSGTITIDDDVFIGAGVIVLPNVSIPSHCVVGAGAVVIRDLEEWSISVGCPAQVIKNRLDKKI</sequence>